<evidence type="ECO:0000256" key="2">
    <source>
        <dbReference type="ARBA" id="ARBA00023015"/>
    </source>
</evidence>
<comment type="caution">
    <text evidence="6">The sequence shown here is derived from an EMBL/GenBank/DDBJ whole genome shotgun (WGS) entry which is preliminary data.</text>
</comment>
<evidence type="ECO:0000256" key="4">
    <source>
        <dbReference type="ARBA" id="ARBA00023163"/>
    </source>
</evidence>
<dbReference type="InterPro" id="IPR036388">
    <property type="entry name" value="WH-like_DNA-bd_sf"/>
</dbReference>
<evidence type="ECO:0000256" key="1">
    <source>
        <dbReference type="ARBA" id="ARBA00011046"/>
    </source>
</evidence>
<feature type="region of interest" description="Disordered" evidence="5">
    <location>
        <begin position="1"/>
        <end position="23"/>
    </location>
</feature>
<keyword evidence="2" id="KW-0805">Transcription regulation</keyword>
<name>A0ABW1EFR5_9BACT</name>
<evidence type="ECO:0000256" key="3">
    <source>
        <dbReference type="ARBA" id="ARBA00023125"/>
    </source>
</evidence>
<sequence>MASNVTDSRKTAGPVNPGLSELHHDPAELGELERSILQLMWQHGTMSADQVREELEMQDRPLKDSTVRTVLRRLEEKGYLNHIIDNRTFLYSPAAPAPLVAGRAVKRILDWFCEGSVEQLLVGMVDSSVLDKEELKRLAERIANARSEQSNNTNGKGVKK</sequence>
<keyword evidence="7" id="KW-1185">Reference proteome</keyword>
<dbReference type="Gene3D" id="1.10.10.10">
    <property type="entry name" value="Winged helix-like DNA-binding domain superfamily/Winged helix DNA-binding domain"/>
    <property type="match status" value="1"/>
</dbReference>
<keyword evidence="3" id="KW-0238">DNA-binding</keyword>
<dbReference type="SUPFAM" id="SSF46785">
    <property type="entry name" value="Winged helix' DNA-binding domain"/>
    <property type="match status" value="1"/>
</dbReference>
<evidence type="ECO:0000256" key="5">
    <source>
        <dbReference type="SAM" id="MobiDB-lite"/>
    </source>
</evidence>
<reference evidence="7" key="1">
    <citation type="journal article" date="2019" name="Int. J. Syst. Evol. Microbiol.">
        <title>The Global Catalogue of Microorganisms (GCM) 10K type strain sequencing project: providing services to taxonomists for standard genome sequencing and annotation.</title>
        <authorList>
            <consortium name="The Broad Institute Genomics Platform"/>
            <consortium name="The Broad Institute Genome Sequencing Center for Infectious Disease"/>
            <person name="Wu L."/>
            <person name="Ma J."/>
        </authorList>
    </citation>
    <scope>NUCLEOTIDE SEQUENCE [LARGE SCALE GENOMIC DNA]</scope>
    <source>
        <strain evidence="7">JCM 4087</strain>
    </source>
</reference>
<dbReference type="InterPro" id="IPR036390">
    <property type="entry name" value="WH_DNA-bd_sf"/>
</dbReference>
<dbReference type="RefSeq" id="WP_263336365.1">
    <property type="nucleotide sequence ID" value="NZ_JAGSYH010000003.1"/>
</dbReference>
<comment type="similarity">
    <text evidence="1">Belongs to the BlaI transcriptional regulatory family.</text>
</comment>
<organism evidence="6 7">
    <name type="scientific">Acidicapsa dinghuensis</name>
    <dbReference type="NCBI Taxonomy" id="2218256"/>
    <lineage>
        <taxon>Bacteria</taxon>
        <taxon>Pseudomonadati</taxon>
        <taxon>Acidobacteriota</taxon>
        <taxon>Terriglobia</taxon>
        <taxon>Terriglobales</taxon>
        <taxon>Acidobacteriaceae</taxon>
        <taxon>Acidicapsa</taxon>
    </lineage>
</organism>
<dbReference type="InterPro" id="IPR005650">
    <property type="entry name" value="BlaI_family"/>
</dbReference>
<dbReference type="EMBL" id="JBHSPH010000002">
    <property type="protein sequence ID" value="MFC5862667.1"/>
    <property type="molecule type" value="Genomic_DNA"/>
</dbReference>
<evidence type="ECO:0000313" key="6">
    <source>
        <dbReference type="EMBL" id="MFC5862667.1"/>
    </source>
</evidence>
<protein>
    <submittedName>
        <fullName evidence="6">BlaI/MecI/CopY family transcriptional regulator</fullName>
    </submittedName>
</protein>
<dbReference type="Proteomes" id="UP001596091">
    <property type="component" value="Unassembled WGS sequence"/>
</dbReference>
<gene>
    <name evidence="6" type="ORF">ACFPT7_10230</name>
</gene>
<proteinExistence type="inferred from homology"/>
<accession>A0ABW1EFR5</accession>
<keyword evidence="4" id="KW-0804">Transcription</keyword>
<evidence type="ECO:0000313" key="7">
    <source>
        <dbReference type="Proteomes" id="UP001596091"/>
    </source>
</evidence>
<dbReference type="Pfam" id="PF03965">
    <property type="entry name" value="Penicillinase_R"/>
    <property type="match status" value="1"/>
</dbReference>